<dbReference type="EMBL" id="SNRW01002616">
    <property type="protein sequence ID" value="KAA6392226.1"/>
    <property type="molecule type" value="Genomic_DNA"/>
</dbReference>
<dbReference type="AlphaFoldDB" id="A0A5J4WC38"/>
<reference evidence="1 2" key="1">
    <citation type="submission" date="2019-03" db="EMBL/GenBank/DDBJ databases">
        <title>Single cell metagenomics reveals metabolic interactions within the superorganism composed of flagellate Streblomastix strix and complex community of Bacteroidetes bacteria on its surface.</title>
        <authorList>
            <person name="Treitli S.C."/>
            <person name="Kolisko M."/>
            <person name="Husnik F."/>
            <person name="Keeling P."/>
            <person name="Hampl V."/>
        </authorList>
    </citation>
    <scope>NUCLEOTIDE SEQUENCE [LARGE SCALE GENOMIC DNA]</scope>
    <source>
        <strain evidence="1">ST1C</strain>
    </source>
</reference>
<sequence length="98" mass="11682">MNQTVFEYVVDKLSNKVRKLKINNLRKYLHLEVKDGLLFAKTSEEAELTKIPLEFEWEECQAKLKISDVPNQLEDMDDDILEYELGKFHPKKKDWIIN</sequence>
<protein>
    <submittedName>
        <fullName evidence="1">Uncharacterized protein</fullName>
    </submittedName>
</protein>
<proteinExistence type="predicted"/>
<name>A0A5J4WC38_9EUKA</name>
<comment type="caution">
    <text evidence="1">The sequence shown here is derived from an EMBL/GenBank/DDBJ whole genome shotgun (WGS) entry which is preliminary data.</text>
</comment>
<accession>A0A5J4WC38</accession>
<organism evidence="1 2">
    <name type="scientific">Streblomastix strix</name>
    <dbReference type="NCBI Taxonomy" id="222440"/>
    <lineage>
        <taxon>Eukaryota</taxon>
        <taxon>Metamonada</taxon>
        <taxon>Preaxostyla</taxon>
        <taxon>Oxymonadida</taxon>
        <taxon>Streblomastigidae</taxon>
        <taxon>Streblomastix</taxon>
    </lineage>
</organism>
<gene>
    <name evidence="1" type="ORF">EZS28_012247</name>
</gene>
<evidence type="ECO:0000313" key="1">
    <source>
        <dbReference type="EMBL" id="KAA6392226.1"/>
    </source>
</evidence>
<dbReference type="Proteomes" id="UP000324800">
    <property type="component" value="Unassembled WGS sequence"/>
</dbReference>
<evidence type="ECO:0000313" key="2">
    <source>
        <dbReference type="Proteomes" id="UP000324800"/>
    </source>
</evidence>